<dbReference type="CDD" id="cd08544">
    <property type="entry name" value="Reeler"/>
    <property type="match status" value="1"/>
</dbReference>
<dbReference type="AlphaFoldDB" id="A0AAE0VYX5"/>
<dbReference type="InterPro" id="IPR042789">
    <property type="entry name" value="FRRS1L"/>
</dbReference>
<dbReference type="PANTHER" id="PTHR46902">
    <property type="entry name" value="DOMON DOMAIN-CONTAINING PROTEIN FRRS1L"/>
    <property type="match status" value="1"/>
</dbReference>
<feature type="transmembrane region" description="Helical" evidence="12">
    <location>
        <begin position="875"/>
        <end position="893"/>
    </location>
</feature>
<dbReference type="Pfam" id="PF03351">
    <property type="entry name" value="DOMON"/>
    <property type="match status" value="2"/>
</dbReference>
<dbReference type="Gene3D" id="1.20.120.1770">
    <property type="match status" value="1"/>
</dbReference>
<dbReference type="Gene3D" id="2.60.40.4060">
    <property type="entry name" value="Reeler domain"/>
    <property type="match status" value="1"/>
</dbReference>
<dbReference type="InterPro" id="IPR002861">
    <property type="entry name" value="Reeler_dom"/>
</dbReference>
<dbReference type="PROSITE" id="PS50836">
    <property type="entry name" value="DOMON"/>
    <property type="match status" value="2"/>
</dbReference>
<proteinExistence type="inferred from homology"/>
<evidence type="ECO:0000256" key="8">
    <source>
        <dbReference type="ARBA" id="ARBA00023004"/>
    </source>
</evidence>
<evidence type="ECO:0000256" key="6">
    <source>
        <dbReference type="ARBA" id="ARBA00022982"/>
    </source>
</evidence>
<keyword evidence="18" id="KW-1185">Reference proteome</keyword>
<feature type="transmembrane region" description="Helical" evidence="12">
    <location>
        <begin position="1008"/>
        <end position="1029"/>
    </location>
</feature>
<accession>A0AAE0VYX5</accession>
<dbReference type="InterPro" id="IPR042307">
    <property type="entry name" value="Reeler_sf"/>
</dbReference>
<feature type="signal peptide" evidence="13">
    <location>
        <begin position="1"/>
        <end position="21"/>
    </location>
</feature>
<evidence type="ECO:0000259" key="15">
    <source>
        <dbReference type="PROSITE" id="PS50939"/>
    </source>
</evidence>
<dbReference type="Pfam" id="PF02014">
    <property type="entry name" value="Reeler"/>
    <property type="match status" value="1"/>
</dbReference>
<keyword evidence="5 12" id="KW-0812">Transmembrane</keyword>
<gene>
    <name evidence="17" type="ORF">CHS0354_010901</name>
</gene>
<dbReference type="PANTHER" id="PTHR46902:SF1">
    <property type="entry name" value="DOMON DOMAIN-CONTAINING PROTEIN FRRS1L"/>
    <property type="match status" value="1"/>
</dbReference>
<evidence type="ECO:0000256" key="5">
    <source>
        <dbReference type="ARBA" id="ARBA00022692"/>
    </source>
</evidence>
<dbReference type="SMART" id="SM00664">
    <property type="entry name" value="DoH"/>
    <property type="match status" value="2"/>
</dbReference>
<evidence type="ECO:0000256" key="7">
    <source>
        <dbReference type="ARBA" id="ARBA00022989"/>
    </source>
</evidence>
<feature type="transmembrane region" description="Helical" evidence="12">
    <location>
        <begin position="938"/>
        <end position="963"/>
    </location>
</feature>
<comment type="subcellular location">
    <subcellularLocation>
        <location evidence="2">Membrane</location>
        <topology evidence="2">Multi-pass membrane protein</topology>
    </subcellularLocation>
</comment>
<evidence type="ECO:0000313" key="18">
    <source>
        <dbReference type="Proteomes" id="UP001195483"/>
    </source>
</evidence>
<feature type="compositionally biased region" description="Low complexity" evidence="11">
    <location>
        <begin position="234"/>
        <end position="256"/>
    </location>
</feature>
<keyword evidence="6" id="KW-0249">Electron transport</keyword>
<evidence type="ECO:0000313" key="17">
    <source>
        <dbReference type="EMBL" id="KAK3595291.1"/>
    </source>
</evidence>
<evidence type="ECO:0000256" key="13">
    <source>
        <dbReference type="SAM" id="SignalP"/>
    </source>
</evidence>
<evidence type="ECO:0000256" key="11">
    <source>
        <dbReference type="SAM" id="MobiDB-lite"/>
    </source>
</evidence>
<feature type="domain" description="DOMON" evidence="14">
    <location>
        <begin position="434"/>
        <end position="553"/>
    </location>
</feature>
<dbReference type="GO" id="GO:0099072">
    <property type="term" value="P:regulation of postsynaptic membrane neurotransmitter receptor levels"/>
    <property type="evidence" value="ECO:0007669"/>
    <property type="project" value="TreeGrafter"/>
</dbReference>
<dbReference type="Proteomes" id="UP001195483">
    <property type="component" value="Unassembled WGS sequence"/>
</dbReference>
<dbReference type="InterPro" id="IPR006593">
    <property type="entry name" value="Cyt_b561/ferric_Rdtase_TM"/>
</dbReference>
<dbReference type="EMBL" id="JAEAOA010000678">
    <property type="protein sequence ID" value="KAK3595291.1"/>
    <property type="molecule type" value="Genomic_DNA"/>
</dbReference>
<evidence type="ECO:0000256" key="10">
    <source>
        <dbReference type="ARBA" id="ARBA00023180"/>
    </source>
</evidence>
<feature type="transmembrane region" description="Helical" evidence="12">
    <location>
        <begin position="905"/>
        <end position="926"/>
    </location>
</feature>
<evidence type="ECO:0000259" key="14">
    <source>
        <dbReference type="PROSITE" id="PS50836"/>
    </source>
</evidence>
<keyword evidence="9 12" id="KW-0472">Membrane</keyword>
<evidence type="ECO:0000256" key="3">
    <source>
        <dbReference type="ARBA" id="ARBA00009195"/>
    </source>
</evidence>
<dbReference type="PROSITE" id="PS50939">
    <property type="entry name" value="CYTOCHROME_B561"/>
    <property type="match status" value="1"/>
</dbReference>
<evidence type="ECO:0008006" key="19">
    <source>
        <dbReference type="Google" id="ProtNLM"/>
    </source>
</evidence>
<dbReference type="PROSITE" id="PS51019">
    <property type="entry name" value="REELIN"/>
    <property type="match status" value="1"/>
</dbReference>
<dbReference type="GO" id="GO:1900449">
    <property type="term" value="P:regulation of glutamate receptor signaling pathway"/>
    <property type="evidence" value="ECO:0007669"/>
    <property type="project" value="InterPro"/>
</dbReference>
<dbReference type="SMART" id="SM00665">
    <property type="entry name" value="B561"/>
    <property type="match status" value="1"/>
</dbReference>
<evidence type="ECO:0000256" key="4">
    <source>
        <dbReference type="ARBA" id="ARBA00022448"/>
    </source>
</evidence>
<evidence type="ECO:0000256" key="9">
    <source>
        <dbReference type="ARBA" id="ARBA00023136"/>
    </source>
</evidence>
<organism evidence="17 18">
    <name type="scientific">Potamilus streckersoni</name>
    <dbReference type="NCBI Taxonomy" id="2493646"/>
    <lineage>
        <taxon>Eukaryota</taxon>
        <taxon>Metazoa</taxon>
        <taxon>Spiralia</taxon>
        <taxon>Lophotrochozoa</taxon>
        <taxon>Mollusca</taxon>
        <taxon>Bivalvia</taxon>
        <taxon>Autobranchia</taxon>
        <taxon>Heteroconchia</taxon>
        <taxon>Palaeoheterodonta</taxon>
        <taxon>Unionida</taxon>
        <taxon>Unionoidea</taxon>
        <taxon>Unionidae</taxon>
        <taxon>Ambleminae</taxon>
        <taxon>Lampsilini</taxon>
        <taxon>Potamilus</taxon>
    </lineage>
</organism>
<keyword evidence="4" id="KW-0813">Transport</keyword>
<feature type="domain" description="Reelin" evidence="16">
    <location>
        <begin position="8"/>
        <end position="179"/>
    </location>
</feature>
<dbReference type="GO" id="GO:0016020">
    <property type="term" value="C:membrane"/>
    <property type="evidence" value="ECO:0007669"/>
    <property type="project" value="UniProtKB-SubCell"/>
</dbReference>
<evidence type="ECO:0000256" key="2">
    <source>
        <dbReference type="ARBA" id="ARBA00004141"/>
    </source>
</evidence>
<feature type="domain" description="DOMON" evidence="14">
    <location>
        <begin position="634"/>
        <end position="753"/>
    </location>
</feature>
<name>A0AAE0VYX5_9BIVA</name>
<reference evidence="17" key="2">
    <citation type="journal article" date="2021" name="Genome Biol. Evol.">
        <title>Developing a high-quality reference genome for a parasitic bivalve with doubly uniparental inheritance (Bivalvia: Unionida).</title>
        <authorList>
            <person name="Smith C.H."/>
        </authorList>
    </citation>
    <scope>NUCLEOTIDE SEQUENCE</scope>
    <source>
        <strain evidence="17">CHS0354</strain>
        <tissue evidence="17">Mantle</tissue>
    </source>
</reference>
<keyword evidence="7 12" id="KW-1133">Transmembrane helix</keyword>
<dbReference type="InterPro" id="IPR005018">
    <property type="entry name" value="DOMON_domain"/>
</dbReference>
<feature type="transmembrane region" description="Helical" evidence="12">
    <location>
        <begin position="835"/>
        <end position="855"/>
    </location>
</feature>
<feature type="region of interest" description="Disordered" evidence="11">
    <location>
        <begin position="225"/>
        <end position="256"/>
    </location>
</feature>
<reference evidence="17" key="3">
    <citation type="submission" date="2023-05" db="EMBL/GenBank/DDBJ databases">
        <authorList>
            <person name="Smith C.H."/>
        </authorList>
    </citation>
    <scope>NUCLEOTIDE SEQUENCE</scope>
    <source>
        <strain evidence="17">CHS0354</strain>
        <tissue evidence="17">Mantle</tissue>
    </source>
</reference>
<protein>
    <recommendedName>
        <fullName evidence="19">Ferric-chelate reductase 1</fullName>
    </recommendedName>
</protein>
<evidence type="ECO:0000256" key="1">
    <source>
        <dbReference type="ARBA" id="ARBA00001970"/>
    </source>
</evidence>
<keyword evidence="10" id="KW-0325">Glycoprotein</keyword>
<dbReference type="CDD" id="cd08760">
    <property type="entry name" value="Cyt_b561_FRRS1_like"/>
    <property type="match status" value="1"/>
</dbReference>
<dbReference type="CDD" id="cd09628">
    <property type="entry name" value="DOMON_SDR_2_like"/>
    <property type="match status" value="2"/>
</dbReference>
<comment type="similarity">
    <text evidence="3">Belongs to the FRRS1 family.</text>
</comment>
<comment type="caution">
    <text evidence="17">The sequence shown here is derived from an EMBL/GenBank/DDBJ whole genome shotgun (WGS) entry which is preliminary data.</text>
</comment>
<comment type="cofactor">
    <cofactor evidence="1">
        <name>heme b</name>
        <dbReference type="ChEBI" id="CHEBI:60344"/>
    </cofactor>
</comment>
<keyword evidence="8" id="KW-0408">Iron</keyword>
<sequence>MYTALSLIVIFCAIRCRNVLGYSTGAPATACRDMVPRHGVIAQDTPVPFLVEVSKTRYSPNERIFVRIRGCKNNRFKGFFIQPRLAEYPDAAMFLGTFGRVGGTQYACDQNGGVLTHIDPSEKESVTLVWMAPPRPVGHVIFRVTFVQSYTKFWVGVNSPVVSDGISSELSMMKSFSLRTPTNFVCTPTASLSASRPTVTNEKTLQPVILRTIMEPRTITTTKRTTTIEKKSTSEPTSTNIRPMTTTSTTTSLTTTTTAPSTISATTNFTITTISTPTTESIVSVKPAIMKYAPNTTRELTLTATLKTASAQQPMPAMITRTTAAQKINETSQPSKTSVTHTRLIIKTTIEPLTTESEHLPLTETNRTKKEVTSTSRKTILGHIQTSQRITRTTVKYLDTMPSTLNQTDSLNLYPNIRCGSLQGCFDDCEGEFCNFIVAWQDFGTHIRFEVKKKMDTATDNWVAIGFSDDRIMGVDSVIECISESGVVKVYQSYNLENYRNVRLVEPSVGLSDEIGSLRDGILSCSFTRENKAKNEKEIFDLQSDWYLMFANGRAIQGMKLPHDFTFKPPVSEIMVDFQSYPPMHLKYKHTVAATTTADPNKSKGPSTQQIYIAPDPECGIQRSCFQNCNAFDCQFVVTWDRRDDQVIFKMRAVTLEPTNQWIAIAFSDDEKMGDDSVIQCVSDESNIIRVKQSYNKGRNNFEVNNATKGIYNVNASFIDGILSCDFTRDRIIHEEPEIFNLDQKWKLLFAQGRSKRGNILPHDIMRKPQTSEDWVDFSHNEARLISAPIIYIKFHSCLMIFTWCFAASISTILGRYFQPDKGFGSKAWSKVHRLFVVTTVLGFITGLIVMFVGVEGISTVLKHDISSFKSAHPVLGLLVTFLALLCPILLIFRPLQGTASRFVFNWIFWLVESITLILAVVTIFAGLKLSEGSIPSYLEYLIIGYAAYQVITTVVFESIRFYDVHKEREQKMKYLYELYVKPWNLTRQNSSTSALDVHEIRKSVKKCILGTHVLILAVFVLSIIIIIVRS</sequence>
<keyword evidence="13" id="KW-0732">Signal</keyword>
<feature type="transmembrane region" description="Helical" evidence="12">
    <location>
        <begin position="791"/>
        <end position="814"/>
    </location>
</feature>
<evidence type="ECO:0000256" key="12">
    <source>
        <dbReference type="SAM" id="Phobius"/>
    </source>
</evidence>
<feature type="domain" description="Cytochrome b561" evidence="15">
    <location>
        <begin position="760"/>
        <end position="966"/>
    </location>
</feature>
<reference evidence="17" key="1">
    <citation type="journal article" date="2021" name="Genome Biol. Evol.">
        <title>A High-Quality Reference Genome for a Parasitic Bivalve with Doubly Uniparental Inheritance (Bivalvia: Unionida).</title>
        <authorList>
            <person name="Smith C.H."/>
        </authorList>
    </citation>
    <scope>NUCLEOTIDE SEQUENCE</scope>
    <source>
        <strain evidence="17">CHS0354</strain>
    </source>
</reference>
<feature type="chain" id="PRO_5041970780" description="Ferric-chelate reductase 1" evidence="13">
    <location>
        <begin position="22"/>
        <end position="1031"/>
    </location>
</feature>
<evidence type="ECO:0000259" key="16">
    <source>
        <dbReference type="PROSITE" id="PS51019"/>
    </source>
</evidence>